<feature type="region of interest" description="Disordered" evidence="1">
    <location>
        <begin position="153"/>
        <end position="176"/>
    </location>
</feature>
<feature type="region of interest" description="Disordered" evidence="1">
    <location>
        <begin position="62"/>
        <end position="85"/>
    </location>
</feature>
<dbReference type="AlphaFoldDB" id="A0AAN6GGP8"/>
<dbReference type="InterPro" id="IPR013898">
    <property type="entry name" value="Atg43"/>
</dbReference>
<dbReference type="GO" id="GO:0140580">
    <property type="term" value="F:mitochondrion autophagosome adaptor activity"/>
    <property type="evidence" value="ECO:0007669"/>
    <property type="project" value="InterPro"/>
</dbReference>
<feature type="compositionally biased region" description="Basic residues" evidence="1">
    <location>
        <begin position="75"/>
        <end position="85"/>
    </location>
</feature>
<dbReference type="PANTHER" id="PTHR38699">
    <property type="entry name" value="CHROMOSOME 1, WHOLE GENOME SHOTGUN SEQUENCE"/>
    <property type="match status" value="1"/>
</dbReference>
<protein>
    <submittedName>
        <fullName evidence="2">Uncharacterized protein</fullName>
    </submittedName>
</protein>
<dbReference type="PANTHER" id="PTHR38699:SF1">
    <property type="entry name" value="MITOPHAGY RECEPTOR ATG43"/>
    <property type="match status" value="1"/>
</dbReference>
<evidence type="ECO:0000256" key="1">
    <source>
        <dbReference type="SAM" id="MobiDB-lite"/>
    </source>
</evidence>
<proteinExistence type="predicted"/>
<gene>
    <name evidence="2" type="ORF">OC842_001985</name>
</gene>
<keyword evidence="3" id="KW-1185">Reference proteome</keyword>
<dbReference type="Proteomes" id="UP001176521">
    <property type="component" value="Unassembled WGS sequence"/>
</dbReference>
<comment type="caution">
    <text evidence="2">The sequence shown here is derived from an EMBL/GenBank/DDBJ whole genome shotgun (WGS) entry which is preliminary data.</text>
</comment>
<dbReference type="EMBL" id="JAPDMQ010000077">
    <property type="protein sequence ID" value="KAK0536401.1"/>
    <property type="molecule type" value="Genomic_DNA"/>
</dbReference>
<evidence type="ECO:0000313" key="2">
    <source>
        <dbReference type="EMBL" id="KAK0536401.1"/>
    </source>
</evidence>
<dbReference type="GO" id="GO:0000423">
    <property type="term" value="P:mitophagy"/>
    <property type="evidence" value="ECO:0007669"/>
    <property type="project" value="InterPro"/>
</dbReference>
<evidence type="ECO:0000313" key="3">
    <source>
        <dbReference type="Proteomes" id="UP001176521"/>
    </source>
</evidence>
<sequence length="280" mass="31188">MTDELERIQLELEENNHYSYDPLHSEPRCTLQSVMAESSQPHAALQSHLFPSFSALSIHDAAGAHGKSRNSNSSKKSRLQRTKVGAHKLRTKLHEWEEKLEQETHIRAPLGLPRAMPDMRFEQSYLATVRGFVHELRPEDTAEEKHAVLESRAEGDAPPDEAIFNEKQGSGNSDEERLPKVVATVTRTPEPELWLGNLKIDWYPLVWVTFRDQVVSPLIQGTVWGLAGLMFAQTRAFILDQRRLARQASAAGGHAAAGGKRAEKAGPGVSLLRALGLGRR</sequence>
<reference evidence="2" key="1">
    <citation type="journal article" date="2023" name="PhytoFront">
        <title>Draft Genome Resources of Seven Strains of Tilletia horrida, Causal Agent of Kernel Smut of Rice.</title>
        <authorList>
            <person name="Khanal S."/>
            <person name="Antony Babu S."/>
            <person name="Zhou X.G."/>
        </authorList>
    </citation>
    <scope>NUCLEOTIDE SEQUENCE</scope>
    <source>
        <strain evidence="2">TX3</strain>
    </source>
</reference>
<organism evidence="2 3">
    <name type="scientific">Tilletia horrida</name>
    <dbReference type="NCBI Taxonomy" id="155126"/>
    <lineage>
        <taxon>Eukaryota</taxon>
        <taxon>Fungi</taxon>
        <taxon>Dikarya</taxon>
        <taxon>Basidiomycota</taxon>
        <taxon>Ustilaginomycotina</taxon>
        <taxon>Exobasidiomycetes</taxon>
        <taxon>Tilletiales</taxon>
        <taxon>Tilletiaceae</taxon>
        <taxon>Tilletia</taxon>
    </lineage>
</organism>
<name>A0AAN6GGP8_9BASI</name>
<accession>A0AAN6GGP8</accession>